<proteinExistence type="predicted"/>
<organism evidence="1 2">
    <name type="scientific">Naganishia friedmannii</name>
    <dbReference type="NCBI Taxonomy" id="89922"/>
    <lineage>
        <taxon>Eukaryota</taxon>
        <taxon>Fungi</taxon>
        <taxon>Dikarya</taxon>
        <taxon>Basidiomycota</taxon>
        <taxon>Agaricomycotina</taxon>
        <taxon>Tremellomycetes</taxon>
        <taxon>Filobasidiales</taxon>
        <taxon>Filobasidiaceae</taxon>
        <taxon>Naganishia</taxon>
    </lineage>
</organism>
<name>A0ACC2VNJ4_9TREE</name>
<comment type="caution">
    <text evidence="1">The sequence shown here is derived from an EMBL/GenBank/DDBJ whole genome shotgun (WGS) entry which is preliminary data.</text>
</comment>
<evidence type="ECO:0000313" key="2">
    <source>
        <dbReference type="Proteomes" id="UP001227268"/>
    </source>
</evidence>
<protein>
    <submittedName>
        <fullName evidence="1">Uncharacterized protein</fullName>
    </submittedName>
</protein>
<keyword evidence="2" id="KW-1185">Reference proteome</keyword>
<reference evidence="1" key="1">
    <citation type="submission" date="2023-04" db="EMBL/GenBank/DDBJ databases">
        <title>Draft Genome sequencing of Naganishia species isolated from polar environments using Oxford Nanopore Technology.</title>
        <authorList>
            <person name="Leo P."/>
            <person name="Venkateswaran K."/>
        </authorList>
    </citation>
    <scope>NUCLEOTIDE SEQUENCE</scope>
    <source>
        <strain evidence="1">MNA-CCFEE 5423</strain>
    </source>
</reference>
<dbReference type="EMBL" id="JASBWT010000011">
    <property type="protein sequence ID" value="KAJ9100544.1"/>
    <property type="molecule type" value="Genomic_DNA"/>
</dbReference>
<evidence type="ECO:0000313" key="1">
    <source>
        <dbReference type="EMBL" id="KAJ9100544.1"/>
    </source>
</evidence>
<dbReference type="Proteomes" id="UP001227268">
    <property type="component" value="Unassembled WGS sequence"/>
</dbReference>
<accession>A0ACC2VNJ4</accession>
<gene>
    <name evidence="1" type="ORF">QFC21_003587</name>
</gene>
<sequence length="589" mass="64813">MNQQDNSLPVARNYNRYRRSATREKRSGFLFRLSSYSYDYLSPTIAVLGMLGAIALLIYQTGWTVSAISSRIRDGIGQPGLTDGSTATTSQPRLPRAIDATAASIHWPSSPDTTFANKRFKRIIPVEPLVDAIELQQPYQYEALDDTGTMLQPLIPGITVPLSHAFPLLLALLISQVIHEAGHLVAAAMHNILPIRITMGIWAIFPFAAVVLPSSVDRHPPKSLLRIAAAGPYHNLLTYATVLLLPLSGIQNLFYQDVTSQGVYISQVYEASPLKFHLPVGVIVHQLDDVPLGTAFHKAVSAVPPTDIWTAYLLREHEELVDGDIGSQLESWGRNRGWCITEEAWKDSPQPPCPPSTGIRFSRVRESSSGIILSENNDTAIIEHRCFAAYPILTTPTMDCASHCASSKTTTNICLRPLREEHILRIYYTSTGNAIEKQQGDVEPEQVLLYAGDPATVYADVVVESVRPRGGKVVAWAVTWGDVVIMYIATLSLALATLNLLPLPQLDGTHILSALLSLAFGIADHEQGADEYDRMEADDMELDDGMTSLERIRTFPHRDKKRRWHQIITWTTSGLAIACLGGGVILGLL</sequence>